<name>A0ABV8RX86_9BURK</name>
<comment type="caution">
    <text evidence="1">The sequence shown here is derived from an EMBL/GenBank/DDBJ whole genome shotgun (WGS) entry which is preliminary data.</text>
</comment>
<gene>
    <name evidence="1" type="ORF">ACFO0J_06905</name>
</gene>
<accession>A0ABV8RX86</accession>
<evidence type="ECO:0000313" key="2">
    <source>
        <dbReference type="Proteomes" id="UP001595756"/>
    </source>
</evidence>
<organism evidence="1 2">
    <name type="scientific">Castellaniella hirudinis</name>
    <dbReference type="NCBI Taxonomy" id="1144617"/>
    <lineage>
        <taxon>Bacteria</taxon>
        <taxon>Pseudomonadati</taxon>
        <taxon>Pseudomonadota</taxon>
        <taxon>Betaproteobacteria</taxon>
        <taxon>Burkholderiales</taxon>
        <taxon>Alcaligenaceae</taxon>
        <taxon>Castellaniella</taxon>
    </lineage>
</organism>
<dbReference type="RefSeq" id="WP_376812315.1">
    <property type="nucleotide sequence ID" value="NZ_JBHSDY010000003.1"/>
</dbReference>
<dbReference type="EMBL" id="JBHSDY010000003">
    <property type="protein sequence ID" value="MFC4297767.1"/>
    <property type="molecule type" value="Genomic_DNA"/>
</dbReference>
<dbReference type="Proteomes" id="UP001595756">
    <property type="component" value="Unassembled WGS sequence"/>
</dbReference>
<reference evidence="2" key="1">
    <citation type="journal article" date="2019" name="Int. J. Syst. Evol. Microbiol.">
        <title>The Global Catalogue of Microorganisms (GCM) 10K type strain sequencing project: providing services to taxonomists for standard genome sequencing and annotation.</title>
        <authorList>
            <consortium name="The Broad Institute Genomics Platform"/>
            <consortium name="The Broad Institute Genome Sequencing Center for Infectious Disease"/>
            <person name="Wu L."/>
            <person name="Ma J."/>
        </authorList>
    </citation>
    <scope>NUCLEOTIDE SEQUENCE [LARGE SCALE GENOMIC DNA]</scope>
    <source>
        <strain evidence="2">CGMCC 1.19029</strain>
    </source>
</reference>
<evidence type="ECO:0000313" key="1">
    <source>
        <dbReference type="EMBL" id="MFC4297767.1"/>
    </source>
</evidence>
<keyword evidence="2" id="KW-1185">Reference proteome</keyword>
<protein>
    <submittedName>
        <fullName evidence="1">Uncharacterized protein</fullName>
    </submittedName>
</protein>
<dbReference type="Gene3D" id="1.20.5.420">
    <property type="entry name" value="Immunoglobulin FC, subunit C"/>
    <property type="match status" value="1"/>
</dbReference>
<sequence length="85" mass="8761">MTTALTDLETRLAAPGGSALRDALVARAARLETSLRARMADGLPRQDFPAWHSVAEAAAAAQTVLASWPVNDTAAPASSGPTHPL</sequence>
<proteinExistence type="predicted"/>